<keyword evidence="3" id="KW-1185">Reference proteome</keyword>
<evidence type="ECO:0000313" key="3">
    <source>
        <dbReference type="Proteomes" id="UP000026962"/>
    </source>
</evidence>
<feature type="region of interest" description="Disordered" evidence="1">
    <location>
        <begin position="54"/>
        <end position="83"/>
    </location>
</feature>
<sequence>MVEKPASSLLGRAQVEAAARPLAEAATRPWAETVPDTLEPTEVEVVAALRVETAADAGGGSGGSQIRSPRGQGQSDPVTLDLG</sequence>
<evidence type="ECO:0000313" key="2">
    <source>
        <dbReference type="EnsemblPlants" id="OPUNC07G05590.1"/>
    </source>
</evidence>
<evidence type="ECO:0000256" key="1">
    <source>
        <dbReference type="SAM" id="MobiDB-lite"/>
    </source>
</evidence>
<dbReference type="Proteomes" id="UP000026962">
    <property type="component" value="Chromosome 7"/>
</dbReference>
<name>A0A0E0LI20_ORYPU</name>
<feature type="compositionally biased region" description="Low complexity" evidence="1">
    <location>
        <begin position="64"/>
        <end position="75"/>
    </location>
</feature>
<dbReference type="AlphaFoldDB" id="A0A0E0LI20"/>
<dbReference type="HOGENOM" id="CLU_2546559_0_0_1"/>
<proteinExistence type="predicted"/>
<protein>
    <submittedName>
        <fullName evidence="2">Uncharacterized protein</fullName>
    </submittedName>
</protein>
<reference evidence="2" key="1">
    <citation type="submission" date="2015-04" db="UniProtKB">
        <authorList>
            <consortium name="EnsemblPlants"/>
        </authorList>
    </citation>
    <scope>IDENTIFICATION</scope>
</reference>
<reference evidence="2" key="2">
    <citation type="submission" date="2018-05" db="EMBL/GenBank/DDBJ databases">
        <title>OpunRS2 (Oryza punctata Reference Sequence Version 2).</title>
        <authorList>
            <person name="Zhang J."/>
            <person name="Kudrna D."/>
            <person name="Lee S."/>
            <person name="Talag J."/>
            <person name="Welchert J."/>
            <person name="Wing R.A."/>
        </authorList>
    </citation>
    <scope>NUCLEOTIDE SEQUENCE [LARGE SCALE GENOMIC DNA]</scope>
</reference>
<dbReference type="Gramene" id="OPUNC07G05590.1">
    <property type="protein sequence ID" value="OPUNC07G05590.1"/>
    <property type="gene ID" value="OPUNC07G05590"/>
</dbReference>
<organism evidence="2">
    <name type="scientific">Oryza punctata</name>
    <name type="common">Red rice</name>
    <dbReference type="NCBI Taxonomy" id="4537"/>
    <lineage>
        <taxon>Eukaryota</taxon>
        <taxon>Viridiplantae</taxon>
        <taxon>Streptophyta</taxon>
        <taxon>Embryophyta</taxon>
        <taxon>Tracheophyta</taxon>
        <taxon>Spermatophyta</taxon>
        <taxon>Magnoliopsida</taxon>
        <taxon>Liliopsida</taxon>
        <taxon>Poales</taxon>
        <taxon>Poaceae</taxon>
        <taxon>BOP clade</taxon>
        <taxon>Oryzoideae</taxon>
        <taxon>Oryzeae</taxon>
        <taxon>Oryzinae</taxon>
        <taxon>Oryza</taxon>
    </lineage>
</organism>
<accession>A0A0E0LI20</accession>
<dbReference type="EnsemblPlants" id="OPUNC07G05590.1">
    <property type="protein sequence ID" value="OPUNC07G05590.1"/>
    <property type="gene ID" value="OPUNC07G05590"/>
</dbReference>